<feature type="binding site" evidence="6 9">
    <location>
        <begin position="163"/>
        <end position="165"/>
    </location>
    <ligand>
        <name>substrate</name>
    </ligand>
</feature>
<feature type="active site" description="Acyl-thioester intermediate" evidence="6 8">
    <location>
        <position position="194"/>
    </location>
</feature>
<evidence type="ECO:0000256" key="2">
    <source>
        <dbReference type="ARBA" id="ARBA00022490"/>
    </source>
</evidence>
<dbReference type="PROSITE" id="PS01313">
    <property type="entry name" value="LIPB"/>
    <property type="match status" value="1"/>
</dbReference>
<comment type="catalytic activity">
    <reaction evidence="6 7">
        <text>octanoyl-[ACP] + L-lysyl-[protein] = N(6)-octanoyl-L-lysyl-[protein] + holo-[ACP] + H(+)</text>
        <dbReference type="Rhea" id="RHEA:17665"/>
        <dbReference type="Rhea" id="RHEA-COMP:9636"/>
        <dbReference type="Rhea" id="RHEA-COMP:9685"/>
        <dbReference type="Rhea" id="RHEA-COMP:9752"/>
        <dbReference type="Rhea" id="RHEA-COMP:9928"/>
        <dbReference type="ChEBI" id="CHEBI:15378"/>
        <dbReference type="ChEBI" id="CHEBI:29969"/>
        <dbReference type="ChEBI" id="CHEBI:64479"/>
        <dbReference type="ChEBI" id="CHEBI:78463"/>
        <dbReference type="ChEBI" id="CHEBI:78809"/>
        <dbReference type="EC" id="2.3.1.181"/>
    </reaction>
</comment>
<dbReference type="PANTHER" id="PTHR10993:SF7">
    <property type="entry name" value="LIPOYLTRANSFERASE 2, MITOCHONDRIAL-RELATED"/>
    <property type="match status" value="1"/>
</dbReference>
<proteinExistence type="inferred from homology"/>
<dbReference type="Pfam" id="PF21948">
    <property type="entry name" value="LplA-B_cat"/>
    <property type="match status" value="1"/>
</dbReference>
<dbReference type="InterPro" id="IPR004143">
    <property type="entry name" value="BPL_LPL_catalytic"/>
</dbReference>
<feature type="site" description="Lowers pKa of active site Cys" evidence="6 10">
    <location>
        <position position="160"/>
    </location>
</feature>
<feature type="binding site" evidence="6 9">
    <location>
        <begin position="88"/>
        <end position="95"/>
    </location>
    <ligand>
        <name>substrate</name>
    </ligand>
</feature>
<sequence>MSNLRDSLADRFLSEGGSDCIEWAIAEGLTPYEEAVAFMEARAQAVADGRARELVWLVEHPPLYTAGTSAQPTDLVDPDRFPVHQTGRGGQYTYHGPGQRVAYVMLDLRRRRPDLRRYVAALEAWLIETLAAFNIRGERREDRVGVWVRRPDKGETAEDKIAAIGIRVRRWATFHGISLNVEPDLSHFSGIVPCGVTRHGVTSLVDLGIPVTMPEVDAVMRKAFEEIFGPTERVEAPLLPGH</sequence>
<dbReference type="InterPro" id="IPR000544">
    <property type="entry name" value="Octanoyltransferase"/>
</dbReference>
<gene>
    <name evidence="6 12" type="primary">lipB</name>
    <name evidence="12" type="ORF">GR328_22205</name>
</gene>
<keyword evidence="2 6" id="KW-0963">Cytoplasm</keyword>
<evidence type="ECO:0000256" key="10">
    <source>
        <dbReference type="PIRSR" id="PIRSR016262-3"/>
    </source>
</evidence>
<evidence type="ECO:0000256" key="9">
    <source>
        <dbReference type="PIRSR" id="PIRSR016262-2"/>
    </source>
</evidence>
<dbReference type="AlphaFoldDB" id="A0A7X3SR90"/>
<dbReference type="GO" id="GO:0009249">
    <property type="term" value="P:protein lipoylation"/>
    <property type="evidence" value="ECO:0007669"/>
    <property type="project" value="InterPro"/>
</dbReference>
<organism evidence="12 13">
    <name type="scientific">Microvirga makkahensis</name>
    <dbReference type="NCBI Taxonomy" id="1128670"/>
    <lineage>
        <taxon>Bacteria</taxon>
        <taxon>Pseudomonadati</taxon>
        <taxon>Pseudomonadota</taxon>
        <taxon>Alphaproteobacteria</taxon>
        <taxon>Hyphomicrobiales</taxon>
        <taxon>Methylobacteriaceae</taxon>
        <taxon>Microvirga</taxon>
    </lineage>
</organism>
<evidence type="ECO:0000256" key="6">
    <source>
        <dbReference type="HAMAP-Rule" id="MF_00013"/>
    </source>
</evidence>
<dbReference type="PIRSF" id="PIRSF016262">
    <property type="entry name" value="LPLase"/>
    <property type="match status" value="1"/>
</dbReference>
<dbReference type="SUPFAM" id="SSF55681">
    <property type="entry name" value="Class II aaRS and biotin synthetases"/>
    <property type="match status" value="1"/>
</dbReference>
<reference evidence="12 13" key="2">
    <citation type="submission" date="2020-01" db="EMBL/GenBank/DDBJ databases">
        <title>Microvirga sp. nov., an arsenate reduction bacterium isolated from Tibet hotspring sediments.</title>
        <authorList>
            <person name="Xian W.-D."/>
            <person name="Li W.-J."/>
        </authorList>
    </citation>
    <scope>NUCLEOTIDE SEQUENCE [LARGE SCALE GENOMIC DNA]</scope>
    <source>
        <strain evidence="12 13">KCTC 23863</strain>
    </source>
</reference>
<dbReference type="CDD" id="cd16444">
    <property type="entry name" value="LipB"/>
    <property type="match status" value="1"/>
</dbReference>
<evidence type="ECO:0000256" key="5">
    <source>
        <dbReference type="ARBA" id="ARBA00024732"/>
    </source>
</evidence>
<comment type="similarity">
    <text evidence="6 7">Belongs to the LipB family.</text>
</comment>
<name>A0A7X3SR90_9HYPH</name>
<dbReference type="PROSITE" id="PS51733">
    <property type="entry name" value="BPL_LPL_CATALYTIC"/>
    <property type="match status" value="1"/>
</dbReference>
<evidence type="ECO:0000313" key="13">
    <source>
        <dbReference type="Proteomes" id="UP000436483"/>
    </source>
</evidence>
<comment type="subcellular location">
    <subcellularLocation>
        <location evidence="6">Cytoplasm</location>
    </subcellularLocation>
</comment>
<feature type="domain" description="BPL/LPL catalytic" evidence="11">
    <location>
        <begin position="49"/>
        <end position="232"/>
    </location>
</feature>
<dbReference type="HAMAP" id="MF_00013">
    <property type="entry name" value="LipB"/>
    <property type="match status" value="1"/>
</dbReference>
<dbReference type="PANTHER" id="PTHR10993">
    <property type="entry name" value="OCTANOYLTRANSFERASE"/>
    <property type="match status" value="1"/>
</dbReference>
<evidence type="ECO:0000256" key="7">
    <source>
        <dbReference type="PIRNR" id="PIRNR016262"/>
    </source>
</evidence>
<keyword evidence="4 6" id="KW-0012">Acyltransferase</keyword>
<dbReference type="EMBL" id="WURB01000026">
    <property type="protein sequence ID" value="MXQ14120.1"/>
    <property type="molecule type" value="Genomic_DNA"/>
</dbReference>
<dbReference type="EC" id="2.3.1.181" evidence="6 7"/>
<evidence type="ECO:0000259" key="11">
    <source>
        <dbReference type="PROSITE" id="PS51733"/>
    </source>
</evidence>
<reference evidence="12 13" key="1">
    <citation type="submission" date="2019-12" db="EMBL/GenBank/DDBJ databases">
        <authorList>
            <person name="Yuan C.-G."/>
        </authorList>
    </citation>
    <scope>NUCLEOTIDE SEQUENCE [LARGE SCALE GENOMIC DNA]</scope>
    <source>
        <strain evidence="12 13">KCTC 23863</strain>
    </source>
</reference>
<dbReference type="Proteomes" id="UP000436483">
    <property type="component" value="Unassembled WGS sequence"/>
</dbReference>
<dbReference type="NCBIfam" id="NF010921">
    <property type="entry name" value="PRK14341.1"/>
    <property type="match status" value="1"/>
</dbReference>
<protein>
    <recommendedName>
        <fullName evidence="6 7">Octanoyltransferase</fullName>
        <ecNumber evidence="6 7">2.3.1.181</ecNumber>
    </recommendedName>
    <alternativeName>
        <fullName evidence="6">Lipoate-protein ligase B</fullName>
    </alternativeName>
    <alternativeName>
        <fullName evidence="6">Lipoyl/octanoyl transferase</fullName>
    </alternativeName>
    <alternativeName>
        <fullName evidence="6">Octanoyl-[acyl-carrier-protein]-protein N-octanoyltransferase</fullName>
    </alternativeName>
</protein>
<dbReference type="Gene3D" id="3.30.930.10">
    <property type="entry name" value="Bira Bifunctional Protein, Domain 2"/>
    <property type="match status" value="1"/>
</dbReference>
<comment type="miscellaneous">
    <text evidence="6">In the reaction, the free carboxyl group of octanoic acid is attached via an amide linkage to the epsilon-amino group of a specific lysine residue of lipoyl domains of lipoate-dependent enzymes.</text>
</comment>
<keyword evidence="13" id="KW-1185">Reference proteome</keyword>
<comment type="caution">
    <text evidence="12">The sequence shown here is derived from an EMBL/GenBank/DDBJ whole genome shotgun (WGS) entry which is preliminary data.</text>
</comment>
<dbReference type="NCBIfam" id="NF010925">
    <property type="entry name" value="PRK14345.1"/>
    <property type="match status" value="1"/>
</dbReference>
<evidence type="ECO:0000256" key="4">
    <source>
        <dbReference type="ARBA" id="ARBA00023315"/>
    </source>
</evidence>
<dbReference type="GO" id="GO:0033819">
    <property type="term" value="F:lipoyl(octanoyl) transferase activity"/>
    <property type="evidence" value="ECO:0007669"/>
    <property type="project" value="UniProtKB-EC"/>
</dbReference>
<dbReference type="UniPathway" id="UPA00538">
    <property type="reaction ID" value="UER00592"/>
</dbReference>
<dbReference type="InterPro" id="IPR020605">
    <property type="entry name" value="Octanoyltransferase_CS"/>
</dbReference>
<feature type="binding site" evidence="6 9">
    <location>
        <begin position="176"/>
        <end position="178"/>
    </location>
    <ligand>
        <name>substrate</name>
    </ligand>
</feature>
<keyword evidence="3 6" id="KW-0808">Transferase</keyword>
<comment type="function">
    <text evidence="5 6 7">Catalyzes the transfer of endogenously produced octanoic acid from octanoyl-acyl-carrier-protein onto the lipoyl domains of lipoate-dependent enzymes. Lipoyl-ACP can also act as a substrate although octanoyl-ACP is likely to be the physiological substrate.</text>
</comment>
<evidence type="ECO:0000313" key="12">
    <source>
        <dbReference type="EMBL" id="MXQ14120.1"/>
    </source>
</evidence>
<comment type="pathway">
    <text evidence="1 6 7">Protein modification; protein lipoylation via endogenous pathway; protein N(6)-(lipoyl)lysine from octanoyl-[acyl-carrier-protein]: step 1/2.</text>
</comment>
<dbReference type="GO" id="GO:0005737">
    <property type="term" value="C:cytoplasm"/>
    <property type="evidence" value="ECO:0007669"/>
    <property type="project" value="UniProtKB-SubCell"/>
</dbReference>
<dbReference type="FunFam" id="3.30.930.10:FF:000159">
    <property type="entry name" value="Octanoyltransferase"/>
    <property type="match status" value="1"/>
</dbReference>
<evidence type="ECO:0000256" key="1">
    <source>
        <dbReference type="ARBA" id="ARBA00004821"/>
    </source>
</evidence>
<dbReference type="NCBIfam" id="TIGR00214">
    <property type="entry name" value="lipB"/>
    <property type="match status" value="1"/>
</dbReference>
<evidence type="ECO:0000256" key="3">
    <source>
        <dbReference type="ARBA" id="ARBA00022679"/>
    </source>
</evidence>
<dbReference type="InterPro" id="IPR045864">
    <property type="entry name" value="aa-tRNA-synth_II/BPL/LPL"/>
</dbReference>
<accession>A0A7X3SR90</accession>
<evidence type="ECO:0000256" key="8">
    <source>
        <dbReference type="PIRSR" id="PIRSR016262-1"/>
    </source>
</evidence>
<dbReference type="OrthoDB" id="9787061at2"/>